<evidence type="ECO:0000313" key="2">
    <source>
        <dbReference type="Proteomes" id="UP001147746"/>
    </source>
</evidence>
<proteinExistence type="predicted"/>
<dbReference type="Proteomes" id="UP001147746">
    <property type="component" value="Unassembled WGS sequence"/>
</dbReference>
<reference evidence="1" key="2">
    <citation type="journal article" date="2023" name="IMA Fungus">
        <title>Comparative genomic study of the Penicillium genus elucidates a diverse pangenome and 15 lateral gene transfer events.</title>
        <authorList>
            <person name="Petersen C."/>
            <person name="Sorensen T."/>
            <person name="Nielsen M.R."/>
            <person name="Sondergaard T.E."/>
            <person name="Sorensen J.L."/>
            <person name="Fitzpatrick D.A."/>
            <person name="Frisvad J.C."/>
            <person name="Nielsen K.L."/>
        </authorList>
    </citation>
    <scope>NUCLEOTIDE SEQUENCE</scope>
    <source>
        <strain evidence="1">IBT 21472</strain>
    </source>
</reference>
<evidence type="ECO:0000313" key="1">
    <source>
        <dbReference type="EMBL" id="KAJ5331941.1"/>
    </source>
</evidence>
<gene>
    <name evidence="1" type="ORF">N7476_001724</name>
</gene>
<protein>
    <submittedName>
        <fullName evidence="1">Uncharacterized protein</fullName>
    </submittedName>
</protein>
<organism evidence="1 2">
    <name type="scientific">Penicillium atrosanguineum</name>
    <dbReference type="NCBI Taxonomy" id="1132637"/>
    <lineage>
        <taxon>Eukaryota</taxon>
        <taxon>Fungi</taxon>
        <taxon>Dikarya</taxon>
        <taxon>Ascomycota</taxon>
        <taxon>Pezizomycotina</taxon>
        <taxon>Eurotiomycetes</taxon>
        <taxon>Eurotiomycetidae</taxon>
        <taxon>Eurotiales</taxon>
        <taxon>Aspergillaceae</taxon>
        <taxon>Penicillium</taxon>
    </lineage>
</organism>
<dbReference type="PROSITE" id="PS51257">
    <property type="entry name" value="PROKAR_LIPOPROTEIN"/>
    <property type="match status" value="1"/>
</dbReference>
<dbReference type="AlphaFoldDB" id="A0A9W9UCW0"/>
<reference evidence="1" key="1">
    <citation type="submission" date="2022-12" db="EMBL/GenBank/DDBJ databases">
        <authorList>
            <person name="Petersen C."/>
        </authorList>
    </citation>
    <scope>NUCLEOTIDE SEQUENCE</scope>
    <source>
        <strain evidence="1">IBT 21472</strain>
    </source>
</reference>
<dbReference type="EMBL" id="JAPZBO010000001">
    <property type="protein sequence ID" value="KAJ5331941.1"/>
    <property type="molecule type" value="Genomic_DNA"/>
</dbReference>
<name>A0A9W9UCW0_9EURO</name>
<accession>A0A9W9UCW0</accession>
<keyword evidence="2" id="KW-1185">Reference proteome</keyword>
<sequence length="81" mass="9085">MAEDQRSSIPEQSPASWIAAACCLGMSVRLLRRGGVEAYIVTVLRYFPIELGVRRLQDFPNGWEYVVVGCNVRVVNTSRLL</sequence>
<comment type="caution">
    <text evidence="1">The sequence shown here is derived from an EMBL/GenBank/DDBJ whole genome shotgun (WGS) entry which is preliminary data.</text>
</comment>